<evidence type="ECO:0000256" key="2">
    <source>
        <dbReference type="ARBA" id="ARBA00007040"/>
    </source>
</evidence>
<comment type="subcellular location">
    <subcellularLocation>
        <location evidence="1">Cell membrane</location>
        <topology evidence="1">Multi-pass membrane protein</topology>
    </subcellularLocation>
</comment>
<evidence type="ECO:0000256" key="3">
    <source>
        <dbReference type="ARBA" id="ARBA00022448"/>
    </source>
</evidence>
<accession>A0A8C7TGQ5</accession>
<feature type="transmembrane region" description="Helical" evidence="19">
    <location>
        <begin position="346"/>
        <end position="366"/>
    </location>
</feature>
<evidence type="ECO:0000256" key="10">
    <source>
        <dbReference type="ARBA" id="ARBA00038768"/>
    </source>
</evidence>
<dbReference type="Gene3D" id="1.20.1740.10">
    <property type="entry name" value="Amino acid/polyamine transporter I"/>
    <property type="match status" value="2"/>
</dbReference>
<evidence type="ECO:0000256" key="8">
    <source>
        <dbReference type="ARBA" id="ARBA00023136"/>
    </source>
</evidence>
<evidence type="ECO:0000256" key="4">
    <source>
        <dbReference type="ARBA" id="ARBA00022475"/>
    </source>
</evidence>
<comment type="subunit">
    <text evidence="10">Disulfide-linked heterodimer with the amino acid transport protein SLC3A2/4F2hc.</text>
</comment>
<dbReference type="InterPro" id="IPR002293">
    <property type="entry name" value="AA/rel_permease1"/>
</dbReference>
<comment type="similarity">
    <text evidence="2">Belongs to the amino acid-polyamine-organocation (APC) superfamily. L-type amino acid transporter (LAT) (TC 2.A.3.8) family.</text>
</comment>
<dbReference type="FunFam" id="1.20.1740.10:FF:000092">
    <property type="entry name" value="Putative L-type amino acid transporter 1-like protein MLAS"/>
    <property type="match status" value="1"/>
</dbReference>
<feature type="transmembrane region" description="Helical" evidence="19">
    <location>
        <begin position="316"/>
        <end position="334"/>
    </location>
</feature>
<comment type="catalytic activity">
    <reaction evidence="14">
        <text>L-histidine(out) + L-arginine(in) + Na(+)(out) = L-histidine(in) + L-arginine(out) + Na(+)(in)</text>
        <dbReference type="Rhea" id="RHEA:70839"/>
        <dbReference type="ChEBI" id="CHEBI:29101"/>
        <dbReference type="ChEBI" id="CHEBI:32682"/>
        <dbReference type="ChEBI" id="CHEBI:57595"/>
    </reaction>
</comment>
<evidence type="ECO:0000256" key="9">
    <source>
        <dbReference type="ARBA" id="ARBA00035819"/>
    </source>
</evidence>
<protein>
    <recommendedName>
        <fullName evidence="11">Y+L amino acid transporter 2</fullName>
    </recommendedName>
    <alternativeName>
        <fullName evidence="13">Solute carrier family 7 member 6</fullName>
    </alternativeName>
    <alternativeName>
        <fullName evidence="12">y(+)L-type amino acid transporter 2</fullName>
    </alternativeName>
</protein>
<feature type="transmembrane region" description="Helical" evidence="19">
    <location>
        <begin position="130"/>
        <end position="147"/>
    </location>
</feature>
<name>A0A8C7TGQ5_ONCMY</name>
<dbReference type="GeneTree" id="ENSGT00940000158295"/>
<evidence type="ECO:0000256" key="16">
    <source>
        <dbReference type="ARBA" id="ARBA00049090"/>
    </source>
</evidence>
<evidence type="ECO:0000313" key="20">
    <source>
        <dbReference type="Ensembl" id="ENSOMYP00000081389.2"/>
    </source>
</evidence>
<feature type="transmembrane region" description="Helical" evidence="19">
    <location>
        <begin position="239"/>
        <end position="265"/>
    </location>
</feature>
<feature type="transmembrane region" description="Helical" evidence="19">
    <location>
        <begin position="73"/>
        <end position="94"/>
    </location>
</feature>
<evidence type="ECO:0000256" key="18">
    <source>
        <dbReference type="ARBA" id="ARBA00049892"/>
    </source>
</evidence>
<keyword evidence="3" id="KW-0813">Transport</keyword>
<organism evidence="20 21">
    <name type="scientific">Oncorhynchus mykiss</name>
    <name type="common">Rainbow trout</name>
    <name type="synonym">Salmo gairdneri</name>
    <dbReference type="NCBI Taxonomy" id="8022"/>
    <lineage>
        <taxon>Eukaryota</taxon>
        <taxon>Metazoa</taxon>
        <taxon>Chordata</taxon>
        <taxon>Craniata</taxon>
        <taxon>Vertebrata</taxon>
        <taxon>Euteleostomi</taxon>
        <taxon>Actinopterygii</taxon>
        <taxon>Neopterygii</taxon>
        <taxon>Teleostei</taxon>
        <taxon>Protacanthopterygii</taxon>
        <taxon>Salmoniformes</taxon>
        <taxon>Salmonidae</taxon>
        <taxon>Salmoninae</taxon>
        <taxon>Oncorhynchus</taxon>
    </lineage>
</organism>
<sequence>MQMKKEISLLNGVSLIVGNMIGSGIFVSPKGVLIYSASYGLSLVIWAIGGIFSVVGALCYSELGTTITKSGASYAYILESFGPFIAFIRLWTSLLIIEPTSQAVIAITFANYLVQPLFPTCEPPYSASRLIAAACICLLTFINSAYVKWVTLTLLPTHYSVYSALFSYSGWDTLNFVTEEIKDPERNLPLSIAISMPIVTIIYIMTNVAYYAVLDMSAILASDAVAVTFADHTLGVMSWTIPIAVALSCYGGLNASIIAASRLFFVGAREGHLPDALSMIHAERYTPVPALLFNCAMALVYLTVEDVFQLINYYSFSYWFFMGLSIAGQIYLRWKEPDRPRPLKLTLLYPIIFCCCTVFLVAVPLYSDTLNSLIGIAIAISGVPIYFLGIHLPETKRPPYITKLLCELPSRNKTLSSACFQIRTDLYSCLV</sequence>
<feature type="transmembrane region" description="Helical" evidence="19">
    <location>
        <begin position="372"/>
        <end position="392"/>
    </location>
</feature>
<keyword evidence="5 19" id="KW-0812">Transmembrane</keyword>
<reference evidence="20" key="1">
    <citation type="submission" date="2020-07" db="EMBL/GenBank/DDBJ databases">
        <title>A long reads based de novo assembly of the rainbow trout Arlee double haploid line genome.</title>
        <authorList>
            <person name="Gao G."/>
            <person name="Palti Y."/>
        </authorList>
    </citation>
    <scope>NUCLEOTIDE SEQUENCE [LARGE SCALE GENOMIC DNA]</scope>
</reference>
<evidence type="ECO:0000256" key="7">
    <source>
        <dbReference type="ARBA" id="ARBA00022989"/>
    </source>
</evidence>
<keyword evidence="8 19" id="KW-0472">Membrane</keyword>
<dbReference type="PANTHER" id="PTHR11785">
    <property type="entry name" value="AMINO ACID TRANSPORTER"/>
    <property type="match status" value="1"/>
</dbReference>
<feature type="transmembrane region" description="Helical" evidence="19">
    <location>
        <begin position="285"/>
        <end position="304"/>
    </location>
</feature>
<dbReference type="FunFam" id="1.20.1740.10:FF:000119">
    <property type="entry name" value="Solute carrier family 7 member 7"/>
    <property type="match status" value="1"/>
</dbReference>
<keyword evidence="21" id="KW-1185">Reference proteome</keyword>
<evidence type="ECO:0000256" key="19">
    <source>
        <dbReference type="SAM" id="Phobius"/>
    </source>
</evidence>
<feature type="transmembrane region" description="Helical" evidence="19">
    <location>
        <begin position="7"/>
        <end position="27"/>
    </location>
</feature>
<keyword evidence="6" id="KW-0029">Amino-acid transport</keyword>
<evidence type="ECO:0000256" key="15">
    <source>
        <dbReference type="ARBA" id="ARBA00048509"/>
    </source>
</evidence>
<evidence type="ECO:0000256" key="14">
    <source>
        <dbReference type="ARBA" id="ARBA00047956"/>
    </source>
</evidence>
<dbReference type="Proteomes" id="UP000694395">
    <property type="component" value="Chromosome 26"/>
</dbReference>
<reference evidence="20" key="3">
    <citation type="submission" date="2025-09" db="UniProtKB">
        <authorList>
            <consortium name="Ensembl"/>
        </authorList>
    </citation>
    <scope>IDENTIFICATION</scope>
</reference>
<feature type="transmembrane region" description="Helical" evidence="19">
    <location>
        <begin position="39"/>
        <end position="61"/>
    </location>
</feature>
<feature type="transmembrane region" description="Helical" evidence="19">
    <location>
        <begin position="190"/>
        <end position="213"/>
    </location>
</feature>
<dbReference type="GO" id="GO:0015179">
    <property type="term" value="F:L-amino acid transmembrane transporter activity"/>
    <property type="evidence" value="ECO:0007669"/>
    <property type="project" value="TreeGrafter"/>
</dbReference>
<dbReference type="InterPro" id="IPR050598">
    <property type="entry name" value="AminoAcid_Transporter"/>
</dbReference>
<dbReference type="PANTHER" id="PTHR11785:SF398">
    <property type="entry name" value="Y+L AMINO ACID TRANSPORTER 2"/>
    <property type="match status" value="1"/>
</dbReference>
<comment type="catalytic activity">
    <reaction evidence="16">
        <text>L-lysine(out) + L-arginine(in) = L-lysine(in) + L-arginine(out)</text>
        <dbReference type="Rhea" id="RHEA:70827"/>
        <dbReference type="ChEBI" id="CHEBI:32551"/>
        <dbReference type="ChEBI" id="CHEBI:32682"/>
    </reaction>
</comment>
<evidence type="ECO:0000256" key="17">
    <source>
        <dbReference type="ARBA" id="ARBA00049476"/>
    </source>
</evidence>
<evidence type="ECO:0000313" key="21">
    <source>
        <dbReference type="Proteomes" id="UP000694395"/>
    </source>
</evidence>
<keyword evidence="4" id="KW-1003">Cell membrane</keyword>
<evidence type="ECO:0000256" key="6">
    <source>
        <dbReference type="ARBA" id="ARBA00022970"/>
    </source>
</evidence>
<evidence type="ECO:0000256" key="12">
    <source>
        <dbReference type="ARBA" id="ARBA00042001"/>
    </source>
</evidence>
<evidence type="ECO:0000256" key="1">
    <source>
        <dbReference type="ARBA" id="ARBA00004651"/>
    </source>
</evidence>
<comment type="catalytic activity">
    <reaction evidence="17">
        <text>L-leucine(out) + L-arginine(in) + Na(+)(out) = L-leucine(in) + L-arginine(out) + Na(+)(in)</text>
        <dbReference type="Rhea" id="RHEA:70831"/>
        <dbReference type="ChEBI" id="CHEBI:29101"/>
        <dbReference type="ChEBI" id="CHEBI:32682"/>
        <dbReference type="ChEBI" id="CHEBI:57427"/>
    </reaction>
</comment>
<dbReference type="GO" id="GO:0005886">
    <property type="term" value="C:plasma membrane"/>
    <property type="evidence" value="ECO:0007669"/>
    <property type="project" value="UniProtKB-SubCell"/>
</dbReference>
<comment type="catalytic activity">
    <reaction evidence="9">
        <text>L-arginine(in) + L-methionine(out) + Na(+)(out) = L-arginine(out) + L-methionine(in) + Na(+)(in)</text>
        <dbReference type="Rhea" id="RHEA:70843"/>
        <dbReference type="ChEBI" id="CHEBI:29101"/>
        <dbReference type="ChEBI" id="CHEBI:32682"/>
        <dbReference type="ChEBI" id="CHEBI:57844"/>
    </reaction>
</comment>
<reference evidence="20" key="2">
    <citation type="submission" date="2025-08" db="UniProtKB">
        <authorList>
            <consortium name="Ensembl"/>
        </authorList>
    </citation>
    <scope>IDENTIFICATION</scope>
</reference>
<dbReference type="AlphaFoldDB" id="A0A8C7TGQ5"/>
<proteinExistence type="inferred from homology"/>
<comment type="catalytic activity">
    <reaction evidence="15">
        <text>L-cysteine(out) + L-arginine(in) + Na(+)(out) = L-cysteine(in) + L-arginine(out) + Na(+)(in)</text>
        <dbReference type="Rhea" id="RHEA:70847"/>
        <dbReference type="ChEBI" id="CHEBI:29101"/>
        <dbReference type="ChEBI" id="CHEBI:32682"/>
        <dbReference type="ChEBI" id="CHEBI:35235"/>
    </reaction>
</comment>
<dbReference type="Pfam" id="PF13520">
    <property type="entry name" value="AA_permease_2"/>
    <property type="match status" value="2"/>
</dbReference>
<evidence type="ECO:0000256" key="5">
    <source>
        <dbReference type="ARBA" id="ARBA00022692"/>
    </source>
</evidence>
<evidence type="ECO:0000256" key="13">
    <source>
        <dbReference type="ARBA" id="ARBA00042899"/>
    </source>
</evidence>
<dbReference type="Ensembl" id="ENSOMYT00000088671.2">
    <property type="protein sequence ID" value="ENSOMYP00000081389.2"/>
    <property type="gene ID" value="ENSOMYG00000037439.2"/>
</dbReference>
<comment type="catalytic activity">
    <reaction evidence="18">
        <text>L-glutamine(out) + L-arginine(in) + Na(+)(out) = L-glutamine(in) + L-arginine(out) + Na(+)(in)</text>
        <dbReference type="Rhea" id="RHEA:70835"/>
        <dbReference type="ChEBI" id="CHEBI:29101"/>
        <dbReference type="ChEBI" id="CHEBI:32682"/>
        <dbReference type="ChEBI" id="CHEBI:58359"/>
    </reaction>
</comment>
<keyword evidence="7 19" id="KW-1133">Transmembrane helix</keyword>
<evidence type="ECO:0000256" key="11">
    <source>
        <dbReference type="ARBA" id="ARBA00039563"/>
    </source>
</evidence>
<dbReference type="PIRSF" id="PIRSF006060">
    <property type="entry name" value="AA_transporter"/>
    <property type="match status" value="1"/>
</dbReference>